<organism evidence="1 2">
    <name type="scientific">Solimicrobium silvestre</name>
    <dbReference type="NCBI Taxonomy" id="2099400"/>
    <lineage>
        <taxon>Bacteria</taxon>
        <taxon>Pseudomonadati</taxon>
        <taxon>Pseudomonadota</taxon>
        <taxon>Betaproteobacteria</taxon>
        <taxon>Burkholderiales</taxon>
        <taxon>Oxalobacteraceae</taxon>
        <taxon>Solimicrobium</taxon>
    </lineage>
</organism>
<accession>A0A2S9H2C3</accession>
<protein>
    <submittedName>
        <fullName evidence="1">Sulfotransferase family</fullName>
    </submittedName>
</protein>
<dbReference type="SUPFAM" id="SSF52540">
    <property type="entry name" value="P-loop containing nucleoside triphosphate hydrolases"/>
    <property type="match status" value="1"/>
</dbReference>
<dbReference type="Proteomes" id="UP000237839">
    <property type="component" value="Unassembled WGS sequence"/>
</dbReference>
<dbReference type="OrthoDB" id="7540582at2"/>
<dbReference type="AlphaFoldDB" id="A0A2S9H2C3"/>
<evidence type="ECO:0000313" key="2">
    <source>
        <dbReference type="Proteomes" id="UP000237839"/>
    </source>
</evidence>
<comment type="caution">
    <text evidence="1">The sequence shown here is derived from an EMBL/GenBank/DDBJ whole genome shotgun (WGS) entry which is preliminary data.</text>
</comment>
<keyword evidence="1" id="KW-0808">Transferase</keyword>
<sequence length="304" mass="34794">MDVAIKETGISMEMTGRSSRDWRELGNKGLFVIGHARTGTTVLQNALNDSKNILLFGEANFYVDKGQPDFRARFNKWHDLNGNQPTKSTYCPAVFDGDGTWEDYWVHFSHFYRCVGEKIIFNPTETSAQCDALMGFFAAHFFTGQFIFCFRNPIDVLFSVRKLAEYHGTPMTDVSIMISYLSVLRLYLTMVRLFPNVHVVFHEEPSKECFDAIGQSLDVGLNHVMSYYQTERVSRHSIDEIPAGCRDRVKELDSLYNHLRDRARGGFVLPQLEQNRYNYSPTHPTPLGGLYNATEMLLRDLAVS</sequence>
<reference evidence="1 2" key="1">
    <citation type="submission" date="2018-02" db="EMBL/GenBank/DDBJ databases">
        <title>Solimicrobium silvestre gen. nov., sp. nov., isolated from alpine forest soil.</title>
        <authorList>
            <person name="Margesin R."/>
            <person name="Albuquerque L."/>
            <person name="Zhang D.-C."/>
            <person name="Froufe H.J.C."/>
            <person name="Severino R."/>
            <person name="Roxo I."/>
            <person name="Egas C."/>
            <person name="Da Costa M.S."/>
        </authorList>
    </citation>
    <scope>NUCLEOTIDE SEQUENCE [LARGE SCALE GENOMIC DNA]</scope>
    <source>
        <strain evidence="1 2">S20-91</strain>
    </source>
</reference>
<dbReference type="InterPro" id="IPR027417">
    <property type="entry name" value="P-loop_NTPase"/>
</dbReference>
<dbReference type="GO" id="GO:0016740">
    <property type="term" value="F:transferase activity"/>
    <property type="evidence" value="ECO:0007669"/>
    <property type="project" value="UniProtKB-KW"/>
</dbReference>
<gene>
    <name evidence="1" type="ORF">S2091_1283</name>
</gene>
<dbReference type="Pfam" id="PF13469">
    <property type="entry name" value="Sulfotransfer_3"/>
    <property type="match status" value="1"/>
</dbReference>
<proteinExistence type="predicted"/>
<name>A0A2S9H2C3_9BURK</name>
<dbReference type="Gene3D" id="3.40.50.300">
    <property type="entry name" value="P-loop containing nucleotide triphosphate hydrolases"/>
    <property type="match status" value="1"/>
</dbReference>
<dbReference type="EMBL" id="PUGF01000004">
    <property type="protein sequence ID" value="PRC94110.1"/>
    <property type="molecule type" value="Genomic_DNA"/>
</dbReference>
<evidence type="ECO:0000313" key="1">
    <source>
        <dbReference type="EMBL" id="PRC94110.1"/>
    </source>
</evidence>
<keyword evidence="2" id="KW-1185">Reference proteome</keyword>